<evidence type="ECO:0000256" key="2">
    <source>
        <dbReference type="ARBA" id="ARBA00023136"/>
    </source>
</evidence>
<evidence type="ECO:0000256" key="1">
    <source>
        <dbReference type="ARBA" id="ARBA00004442"/>
    </source>
</evidence>
<keyword evidence="3" id="KW-0998">Cell outer membrane</keyword>
<dbReference type="InterPro" id="IPR011659">
    <property type="entry name" value="WD40"/>
</dbReference>
<dbReference type="Gene3D" id="2.60.40.1120">
    <property type="entry name" value="Carboxypeptidase-like, regulatory domain"/>
    <property type="match status" value="1"/>
</dbReference>
<dbReference type="Pfam" id="PF00691">
    <property type="entry name" value="OmpA"/>
    <property type="match status" value="1"/>
</dbReference>
<dbReference type="InterPro" id="IPR036737">
    <property type="entry name" value="OmpA-like_sf"/>
</dbReference>
<evidence type="ECO:0000313" key="8">
    <source>
        <dbReference type="Proteomes" id="UP000193431"/>
    </source>
</evidence>
<dbReference type="STRING" id="331648.BST97_03600"/>
<evidence type="ECO:0000256" key="4">
    <source>
        <dbReference type="PROSITE-ProRule" id="PRU00473"/>
    </source>
</evidence>
<keyword evidence="2 4" id="KW-0472">Membrane</keyword>
<dbReference type="InterPro" id="IPR050330">
    <property type="entry name" value="Bact_OuterMem_StrucFunc"/>
</dbReference>
<dbReference type="AlphaFoldDB" id="A0A1W6MPC7"/>
<dbReference type="Gene3D" id="1.25.40.10">
    <property type="entry name" value="Tetratricopeptide repeat domain"/>
    <property type="match status" value="1"/>
</dbReference>
<dbReference type="InterPro" id="IPR006664">
    <property type="entry name" value="OMP_bac"/>
</dbReference>
<dbReference type="RefSeq" id="WP_169711523.1">
    <property type="nucleotide sequence ID" value="NZ_CP019344.1"/>
</dbReference>
<dbReference type="Proteomes" id="UP000193431">
    <property type="component" value="Chromosome"/>
</dbReference>
<dbReference type="Gene3D" id="3.30.1330.60">
    <property type="entry name" value="OmpA-like domain"/>
    <property type="match status" value="1"/>
</dbReference>
<sequence length="624" mass="71784">MKAIRFLLVFILMLASGNSFAQKKLSKADKLFENRAYVQAIEIYKEQRPSRRNLQNLGDSYYYTNKLEQATTTYETLFAKYKKGIKTEYAERYSHALKGLGNYKLADSILNTYTDRKVDTDSLALELEKIVPHNYIVKEVGGSEAGDFGASFYNDTIVFASIRNKSKSNYKWNDEPYLDLYMGQLTEDNELVDIEPFSDEINTKTHESNASFTTNGEIMFFSRTNKKRVDIRGQKIAHVKIWKADLLDGEWKNIEELPFSSDLFSVQHPYLDKNEPKLYFSSNMAGNNDFDLYYVEIDNNGVVSRPVKLNDEINTPYREHFPFIDDDGTLYFASDRPEGFGGLDIYMCRKREDGTFTPPINLGTTVNSGRDDFSYYFSKSYQKGFLSSNRTGQDKLYYLERDENERTFIIKGQIKDAITGENLSGTTVTLLSEDGEVVEQMLIEDENGYSFNVLPNTKYQVEGYKPFYITNTEEIETLDEGVVEFDIELTLESYDAAEDVVVTDQESGYVYVQLENIYFDLDKWDIKPQAARTLDILVDLLNKYPRMEVQLGAHTDSRNSDAYNLRLSQNRADATMDYIISQGIDPSRLTSKGYGEREPLVPCGDNCSEDEYAINRRCEFLILK</sequence>
<dbReference type="CDD" id="cd07185">
    <property type="entry name" value="OmpA_C-like"/>
    <property type="match status" value="1"/>
</dbReference>
<reference evidence="7 8" key="1">
    <citation type="submission" date="2016-11" db="EMBL/GenBank/DDBJ databases">
        <title>Trade-off between light-utilization and light-protection in marine flavobacteria.</title>
        <authorList>
            <person name="Kumagai Y."/>
        </authorList>
    </citation>
    <scope>NUCLEOTIDE SEQUENCE [LARGE SCALE GENOMIC DNA]</scope>
    <source>
        <strain evidence="7 8">JCM 13191</strain>
    </source>
</reference>
<comment type="subcellular location">
    <subcellularLocation>
        <location evidence="1">Cell outer membrane</location>
    </subcellularLocation>
</comment>
<keyword evidence="8" id="KW-1185">Reference proteome</keyword>
<evidence type="ECO:0000256" key="5">
    <source>
        <dbReference type="SAM" id="SignalP"/>
    </source>
</evidence>
<feature type="signal peptide" evidence="5">
    <location>
        <begin position="1"/>
        <end position="21"/>
    </location>
</feature>
<dbReference type="EMBL" id="CP019344">
    <property type="protein sequence ID" value="ARN79356.1"/>
    <property type="molecule type" value="Genomic_DNA"/>
</dbReference>
<dbReference type="SUPFAM" id="SSF103088">
    <property type="entry name" value="OmpA-like"/>
    <property type="match status" value="1"/>
</dbReference>
<feature type="chain" id="PRO_5012303572" description="OmpA-like domain-containing protein" evidence="5">
    <location>
        <begin position="22"/>
        <end position="624"/>
    </location>
</feature>
<evidence type="ECO:0000313" key="7">
    <source>
        <dbReference type="EMBL" id="ARN79356.1"/>
    </source>
</evidence>
<organism evidence="7 8">
    <name type="scientific">Nonlabens spongiae</name>
    <dbReference type="NCBI Taxonomy" id="331648"/>
    <lineage>
        <taxon>Bacteria</taxon>
        <taxon>Pseudomonadati</taxon>
        <taxon>Bacteroidota</taxon>
        <taxon>Flavobacteriia</taxon>
        <taxon>Flavobacteriales</taxon>
        <taxon>Flavobacteriaceae</taxon>
        <taxon>Nonlabens</taxon>
    </lineage>
</organism>
<dbReference type="Pfam" id="PF07676">
    <property type="entry name" value="PD40"/>
    <property type="match status" value="1"/>
</dbReference>
<dbReference type="GO" id="GO:0009279">
    <property type="term" value="C:cell outer membrane"/>
    <property type="evidence" value="ECO:0007669"/>
    <property type="project" value="UniProtKB-SubCell"/>
</dbReference>
<dbReference type="InterPro" id="IPR011990">
    <property type="entry name" value="TPR-like_helical_dom_sf"/>
</dbReference>
<protein>
    <recommendedName>
        <fullName evidence="6">OmpA-like domain-containing protein</fullName>
    </recommendedName>
</protein>
<name>A0A1W6MPC7_9FLAO</name>
<keyword evidence="5" id="KW-0732">Signal</keyword>
<dbReference type="PANTHER" id="PTHR30329:SF21">
    <property type="entry name" value="LIPOPROTEIN YIAD-RELATED"/>
    <property type="match status" value="1"/>
</dbReference>
<gene>
    <name evidence="7" type="ORF">BST97_03600</name>
</gene>
<accession>A0A1W6MPC7</accession>
<dbReference type="InterPro" id="IPR006665">
    <property type="entry name" value="OmpA-like"/>
</dbReference>
<dbReference type="PANTHER" id="PTHR30329">
    <property type="entry name" value="STATOR ELEMENT OF FLAGELLAR MOTOR COMPLEX"/>
    <property type="match status" value="1"/>
</dbReference>
<feature type="domain" description="OmpA-like" evidence="6">
    <location>
        <begin position="506"/>
        <end position="624"/>
    </location>
</feature>
<dbReference type="SUPFAM" id="SSF82171">
    <property type="entry name" value="DPP6 N-terminal domain-like"/>
    <property type="match status" value="1"/>
</dbReference>
<evidence type="ECO:0000256" key="3">
    <source>
        <dbReference type="ARBA" id="ARBA00023237"/>
    </source>
</evidence>
<proteinExistence type="predicted"/>
<dbReference type="PROSITE" id="PS51123">
    <property type="entry name" value="OMPA_2"/>
    <property type="match status" value="1"/>
</dbReference>
<dbReference type="PRINTS" id="PR01021">
    <property type="entry name" value="OMPADOMAIN"/>
</dbReference>
<evidence type="ECO:0000259" key="6">
    <source>
        <dbReference type="PROSITE" id="PS51123"/>
    </source>
</evidence>